<sequence>MRVVYVKSPFQFDIRETDIPEPGENQVLLDVRACAVCGTDMHTAESDADIFQSFGHEIAGVVVENGPGSYRFRAGDKVVVESGTFCHVCENCRNGRPDLCTNGLSILDDVEISGYADYMLAPEQALVAFDGLDFKEAALAEPLGVALDLFYTTGIELNDDVAVVGLGPIGLMTIALAKAAGARNIYAIQRSKRSKARIELARKLGATDVILTEDTDLSNYNFPRGGVNKIMITAAPSVIPDMMKIAVYGSIIGFLGIDLQHGDITFNANDFHFKKLQLRASYAVPALWFPRALELLKSKVVDPKDFITQTFPLEDTEQYFRKQKEDSSDVIKMVMVKTED</sequence>
<dbReference type="Gene3D" id="3.90.180.10">
    <property type="entry name" value="Medium-chain alcohol dehydrogenases, catalytic domain"/>
    <property type="match status" value="1"/>
</dbReference>
<evidence type="ECO:0000313" key="7">
    <source>
        <dbReference type="EMBL" id="TCS77906.1"/>
    </source>
</evidence>
<dbReference type="Pfam" id="PF00107">
    <property type="entry name" value="ADH_zinc_N"/>
    <property type="match status" value="1"/>
</dbReference>
<dbReference type="InterPro" id="IPR013149">
    <property type="entry name" value="ADH-like_C"/>
</dbReference>
<gene>
    <name evidence="7" type="ORF">EDD59_11461</name>
</gene>
<evidence type="ECO:0000259" key="6">
    <source>
        <dbReference type="Pfam" id="PF08240"/>
    </source>
</evidence>
<comment type="cofactor">
    <cofactor evidence="4">
        <name>Zn(2+)</name>
        <dbReference type="ChEBI" id="CHEBI:29105"/>
    </cofactor>
</comment>
<feature type="domain" description="Alcohol dehydrogenase-like N-terminal" evidence="6">
    <location>
        <begin position="23"/>
        <end position="128"/>
    </location>
</feature>
<keyword evidence="2 4" id="KW-0862">Zinc</keyword>
<keyword evidence="3" id="KW-0560">Oxidoreductase</keyword>
<protein>
    <submittedName>
        <fullName evidence="7">L-iditol 2-dehydrogenase</fullName>
    </submittedName>
</protein>
<keyword evidence="1 4" id="KW-0479">Metal-binding</keyword>
<evidence type="ECO:0000256" key="4">
    <source>
        <dbReference type="RuleBase" id="RU361277"/>
    </source>
</evidence>
<dbReference type="EMBL" id="SLZZ01000014">
    <property type="protein sequence ID" value="TCS77906.1"/>
    <property type="molecule type" value="Genomic_DNA"/>
</dbReference>
<dbReference type="InterPro" id="IPR013154">
    <property type="entry name" value="ADH-like_N"/>
</dbReference>
<name>A0A4R3K551_9FIRM</name>
<evidence type="ECO:0000256" key="3">
    <source>
        <dbReference type="ARBA" id="ARBA00023002"/>
    </source>
</evidence>
<evidence type="ECO:0000256" key="1">
    <source>
        <dbReference type="ARBA" id="ARBA00022723"/>
    </source>
</evidence>
<dbReference type="Pfam" id="PF08240">
    <property type="entry name" value="ADH_N"/>
    <property type="match status" value="1"/>
</dbReference>
<dbReference type="GO" id="GO:0008270">
    <property type="term" value="F:zinc ion binding"/>
    <property type="evidence" value="ECO:0007669"/>
    <property type="project" value="InterPro"/>
</dbReference>
<comment type="similarity">
    <text evidence="4">Belongs to the zinc-containing alcohol dehydrogenase family.</text>
</comment>
<organism evidence="7 8">
    <name type="scientific">Muricomes intestini</name>
    <dbReference type="NCBI Taxonomy" id="1796634"/>
    <lineage>
        <taxon>Bacteria</taxon>
        <taxon>Bacillati</taxon>
        <taxon>Bacillota</taxon>
        <taxon>Clostridia</taxon>
        <taxon>Lachnospirales</taxon>
        <taxon>Lachnospiraceae</taxon>
        <taxon>Muricomes</taxon>
    </lineage>
</organism>
<dbReference type="PROSITE" id="PS00059">
    <property type="entry name" value="ADH_ZINC"/>
    <property type="match status" value="1"/>
</dbReference>
<dbReference type="RefSeq" id="WP_132381750.1">
    <property type="nucleotide sequence ID" value="NZ_DAIQXH010000032.1"/>
</dbReference>
<dbReference type="OrthoDB" id="9787435at2"/>
<dbReference type="PANTHER" id="PTHR43401:SF2">
    <property type="entry name" value="L-THREONINE 3-DEHYDROGENASE"/>
    <property type="match status" value="1"/>
</dbReference>
<dbReference type="InterPro" id="IPR011032">
    <property type="entry name" value="GroES-like_sf"/>
</dbReference>
<keyword evidence="8" id="KW-1185">Reference proteome</keyword>
<evidence type="ECO:0000256" key="2">
    <source>
        <dbReference type="ARBA" id="ARBA00022833"/>
    </source>
</evidence>
<dbReference type="Proteomes" id="UP000295726">
    <property type="component" value="Unassembled WGS sequence"/>
</dbReference>
<dbReference type="AlphaFoldDB" id="A0A4R3K551"/>
<dbReference type="InterPro" id="IPR036291">
    <property type="entry name" value="NAD(P)-bd_dom_sf"/>
</dbReference>
<dbReference type="PANTHER" id="PTHR43401">
    <property type="entry name" value="L-THREONINE 3-DEHYDROGENASE"/>
    <property type="match status" value="1"/>
</dbReference>
<evidence type="ECO:0000259" key="5">
    <source>
        <dbReference type="Pfam" id="PF00107"/>
    </source>
</evidence>
<dbReference type="GO" id="GO:0016491">
    <property type="term" value="F:oxidoreductase activity"/>
    <property type="evidence" value="ECO:0007669"/>
    <property type="project" value="UniProtKB-KW"/>
</dbReference>
<accession>A0A4R3K551</accession>
<comment type="caution">
    <text evidence="7">The sequence shown here is derived from an EMBL/GenBank/DDBJ whole genome shotgun (WGS) entry which is preliminary data.</text>
</comment>
<dbReference type="SUPFAM" id="SSF50129">
    <property type="entry name" value="GroES-like"/>
    <property type="match status" value="1"/>
</dbReference>
<dbReference type="InterPro" id="IPR050129">
    <property type="entry name" value="Zn_alcohol_dh"/>
</dbReference>
<dbReference type="Gene3D" id="3.40.50.720">
    <property type="entry name" value="NAD(P)-binding Rossmann-like Domain"/>
    <property type="match status" value="1"/>
</dbReference>
<evidence type="ECO:0000313" key="8">
    <source>
        <dbReference type="Proteomes" id="UP000295726"/>
    </source>
</evidence>
<feature type="domain" description="Alcohol dehydrogenase-like C-terminal" evidence="5">
    <location>
        <begin position="168"/>
        <end position="297"/>
    </location>
</feature>
<dbReference type="SUPFAM" id="SSF51735">
    <property type="entry name" value="NAD(P)-binding Rossmann-fold domains"/>
    <property type="match status" value="1"/>
</dbReference>
<proteinExistence type="inferred from homology"/>
<dbReference type="InterPro" id="IPR002328">
    <property type="entry name" value="ADH_Zn_CS"/>
</dbReference>
<reference evidence="7 8" key="1">
    <citation type="submission" date="2019-03" db="EMBL/GenBank/DDBJ databases">
        <title>Genomic Encyclopedia of Type Strains, Phase IV (KMG-IV): sequencing the most valuable type-strain genomes for metagenomic binning, comparative biology and taxonomic classification.</title>
        <authorList>
            <person name="Goeker M."/>
        </authorList>
    </citation>
    <scope>NUCLEOTIDE SEQUENCE [LARGE SCALE GENOMIC DNA]</scope>
    <source>
        <strain evidence="7 8">DSM 29489</strain>
    </source>
</reference>